<dbReference type="PANTHER" id="PTHR42861">
    <property type="entry name" value="CALCIUM-TRANSPORTING ATPASE"/>
    <property type="match status" value="1"/>
</dbReference>
<dbReference type="InterPro" id="IPR044492">
    <property type="entry name" value="P_typ_ATPase_HD_dom"/>
</dbReference>
<dbReference type="InterPro" id="IPR018303">
    <property type="entry name" value="ATPase_P-typ_P_site"/>
</dbReference>
<dbReference type="InterPro" id="IPR023298">
    <property type="entry name" value="ATPase_P-typ_TM_dom_sf"/>
</dbReference>
<reference evidence="10 11" key="1">
    <citation type="journal article" date="2016" name="Nat. Commun.">
        <title>Thousands of microbial genomes shed light on interconnected biogeochemical processes in an aquifer system.</title>
        <authorList>
            <person name="Anantharaman K."/>
            <person name="Brown C.T."/>
            <person name="Hug L.A."/>
            <person name="Sharon I."/>
            <person name="Castelle C.J."/>
            <person name="Probst A.J."/>
            <person name="Thomas B.C."/>
            <person name="Singh A."/>
            <person name="Wilkins M.J."/>
            <person name="Karaoz U."/>
            <person name="Brodie E.L."/>
            <person name="Williams K.H."/>
            <person name="Hubbard S.S."/>
            <person name="Banfield J.F."/>
        </authorList>
    </citation>
    <scope>NUCLEOTIDE SEQUENCE [LARGE SCALE GENOMIC DNA]</scope>
</reference>
<dbReference type="InterPro" id="IPR008250">
    <property type="entry name" value="ATPase_P-typ_transduc_dom_A_sf"/>
</dbReference>
<gene>
    <name evidence="10" type="ORF">A3A77_04070</name>
</gene>
<feature type="transmembrane region" description="Helical" evidence="8">
    <location>
        <begin position="245"/>
        <end position="272"/>
    </location>
</feature>
<evidence type="ECO:0000256" key="4">
    <source>
        <dbReference type="ARBA" id="ARBA00022840"/>
    </source>
</evidence>
<feature type="transmembrane region" description="Helical" evidence="8">
    <location>
        <begin position="769"/>
        <end position="787"/>
    </location>
</feature>
<sequence length="871" mass="95566">MDKIIGLTKEEASLQLKKSGYNEIQDPDPASPIKLIARQLKNNYIIYLLFFASLVSFITGETITGYTIVLVILMVIFLTFIQEYRAEKAIKSLKQMITPTTVVVRDGKEQSILSKELVSNDIVVLRTGDRIPADCIIIEDVNLQVNESVLTGESKEIAKSEKGNLYMGTFVVAGRCIAQVTHTGMATSFGKIVRLVSEAEKDLPLQTKINTITRYMVITAITISLLTSVLILLRSGPLSVEIVTGVLILAIALAVSAFPEGLPVVMMTTLAVGTSRMAKKNAIVNRMSVVETLGETTVICADKTGTITTGEMTVKKIFADELLFDVSGTGFKADGEFLLKGKSVDILKFSTLRTLITASVLCSDTRIVRTGEDDEYKVLGSPTEGALLVMAAKVGVFLEDIKHTRKSEVPFDSKRKLMSVLCNIDSRNLVFSKGAPEILLRKCKYLLEKGKKIPLSQKKEKGILELNTKLAQDSYRTLAIAYKEVASAGNNYSENDLVFLGIVGMEDPPREEVREALETCWAAGIQVKMITGDYKETAVAVAREIGLEGAVLTGEEMDKMTDEEISRIIGGVAIIARVRPEHKLRIVKILKQNGENVTMTGDGVNDAPALKEAHVGVAMGKNGTDVSRSAADLTLKDDNFATIVEAIREGRTIFNNIRKFVSYQLSCNFAELSILLVGVLLSPVLGWQVPLLLALQILFMNLVTDDLPALTLALNKSSKDVMLDPPKKKPQILNKPLFAISVFTGLVMATFTLGTYYVVFNILGQPQEVARTAALLSLILLEIANAFNFRSFRQRVLTRSPFTNIYLFYASVVSILATILIIYSPILNSVFHTVTVSAIVWLITVLISLLFVVIFDILKSFGKKNNYLKLA</sequence>
<keyword evidence="4" id="KW-0067">ATP-binding</keyword>
<evidence type="ECO:0000256" key="8">
    <source>
        <dbReference type="SAM" id="Phobius"/>
    </source>
</evidence>
<comment type="caution">
    <text evidence="10">The sequence shown here is derived from an EMBL/GenBank/DDBJ whole genome shotgun (WGS) entry which is preliminary data.</text>
</comment>
<dbReference type="GO" id="GO:0016020">
    <property type="term" value="C:membrane"/>
    <property type="evidence" value="ECO:0007669"/>
    <property type="project" value="UniProtKB-SubCell"/>
</dbReference>
<evidence type="ECO:0000259" key="9">
    <source>
        <dbReference type="SMART" id="SM00831"/>
    </source>
</evidence>
<dbReference type="PRINTS" id="PR00120">
    <property type="entry name" value="HATPASE"/>
</dbReference>
<comment type="subcellular location">
    <subcellularLocation>
        <location evidence="1">Membrane</location>
        <topology evidence="1">Multi-pass membrane protein</topology>
    </subcellularLocation>
</comment>
<evidence type="ECO:0000313" key="11">
    <source>
        <dbReference type="Proteomes" id="UP000178659"/>
    </source>
</evidence>
<evidence type="ECO:0000256" key="3">
    <source>
        <dbReference type="ARBA" id="ARBA00022741"/>
    </source>
</evidence>
<dbReference type="Pfam" id="PF08282">
    <property type="entry name" value="Hydrolase_3"/>
    <property type="match status" value="1"/>
</dbReference>
<dbReference type="SUPFAM" id="SSF81660">
    <property type="entry name" value="Metal cation-transporting ATPase, ATP-binding domain N"/>
    <property type="match status" value="1"/>
</dbReference>
<evidence type="ECO:0000256" key="6">
    <source>
        <dbReference type="ARBA" id="ARBA00022989"/>
    </source>
</evidence>
<organism evidence="10 11">
    <name type="scientific">Candidatus Blackburnbacteria bacterium RIFCSPLOWO2_01_FULL_40_20</name>
    <dbReference type="NCBI Taxonomy" id="1797519"/>
    <lineage>
        <taxon>Bacteria</taxon>
        <taxon>Candidatus Blackburniibacteriota</taxon>
    </lineage>
</organism>
<dbReference type="Gene3D" id="2.70.150.10">
    <property type="entry name" value="Calcium-transporting ATPase, cytoplasmic transduction domain A"/>
    <property type="match status" value="1"/>
</dbReference>
<dbReference type="Pfam" id="PF00690">
    <property type="entry name" value="Cation_ATPase_N"/>
    <property type="match status" value="1"/>
</dbReference>
<dbReference type="Pfam" id="PF00689">
    <property type="entry name" value="Cation_ATPase_C"/>
    <property type="match status" value="1"/>
</dbReference>
<dbReference type="InterPro" id="IPR006068">
    <property type="entry name" value="ATPase_P-typ_cation-transptr_C"/>
</dbReference>
<dbReference type="InterPro" id="IPR059000">
    <property type="entry name" value="ATPase_P-type_domA"/>
</dbReference>
<keyword evidence="3" id="KW-0547">Nucleotide-binding</keyword>
<feature type="domain" description="Cation-transporting P-type ATPase N-terminal" evidence="9">
    <location>
        <begin position="6"/>
        <end position="61"/>
    </location>
</feature>
<dbReference type="InterPro" id="IPR001757">
    <property type="entry name" value="P_typ_ATPase"/>
</dbReference>
<dbReference type="EMBL" id="MHCC01000006">
    <property type="protein sequence ID" value="OGY13944.1"/>
    <property type="molecule type" value="Genomic_DNA"/>
</dbReference>
<dbReference type="InterPro" id="IPR036412">
    <property type="entry name" value="HAD-like_sf"/>
</dbReference>
<keyword evidence="2 8" id="KW-0812">Transmembrane</keyword>
<evidence type="ECO:0000313" key="10">
    <source>
        <dbReference type="EMBL" id="OGY13944.1"/>
    </source>
</evidence>
<dbReference type="SFLD" id="SFLDG00002">
    <property type="entry name" value="C1.7:_P-type_atpase_like"/>
    <property type="match status" value="1"/>
</dbReference>
<dbReference type="AlphaFoldDB" id="A0A1G1VEU3"/>
<dbReference type="Gene3D" id="3.40.1110.10">
    <property type="entry name" value="Calcium-transporting ATPase, cytoplasmic domain N"/>
    <property type="match status" value="1"/>
</dbReference>
<feature type="transmembrane region" description="Helical" evidence="8">
    <location>
        <begin position="665"/>
        <end position="685"/>
    </location>
</feature>
<dbReference type="GO" id="GO:0005524">
    <property type="term" value="F:ATP binding"/>
    <property type="evidence" value="ECO:0007669"/>
    <property type="project" value="UniProtKB-KW"/>
</dbReference>
<feature type="transmembrane region" description="Helical" evidence="8">
    <location>
        <begin position="807"/>
        <end position="826"/>
    </location>
</feature>
<feature type="transmembrane region" description="Helical" evidence="8">
    <location>
        <begin position="691"/>
        <end position="715"/>
    </location>
</feature>
<keyword evidence="6 8" id="KW-1133">Transmembrane helix</keyword>
<dbReference type="SMART" id="SM00831">
    <property type="entry name" value="Cation_ATPase_N"/>
    <property type="match status" value="1"/>
</dbReference>
<dbReference type="GO" id="GO:0016887">
    <property type="term" value="F:ATP hydrolysis activity"/>
    <property type="evidence" value="ECO:0007669"/>
    <property type="project" value="InterPro"/>
</dbReference>
<dbReference type="PROSITE" id="PS00154">
    <property type="entry name" value="ATPASE_E1_E2"/>
    <property type="match status" value="1"/>
</dbReference>
<dbReference type="Gene3D" id="3.40.50.1000">
    <property type="entry name" value="HAD superfamily/HAD-like"/>
    <property type="match status" value="1"/>
</dbReference>
<feature type="transmembrane region" description="Helical" evidence="8">
    <location>
        <begin position="44"/>
        <end position="60"/>
    </location>
</feature>
<evidence type="ECO:0000256" key="1">
    <source>
        <dbReference type="ARBA" id="ARBA00004141"/>
    </source>
</evidence>
<accession>A0A1G1VEU3</accession>
<evidence type="ECO:0000256" key="2">
    <source>
        <dbReference type="ARBA" id="ARBA00022692"/>
    </source>
</evidence>
<dbReference type="Pfam" id="PF13246">
    <property type="entry name" value="Cation_ATPase"/>
    <property type="match status" value="1"/>
</dbReference>
<dbReference type="NCBIfam" id="TIGR01494">
    <property type="entry name" value="ATPase_P-type"/>
    <property type="match status" value="2"/>
</dbReference>
<feature type="transmembrane region" description="Helical" evidence="8">
    <location>
        <begin position="838"/>
        <end position="858"/>
    </location>
</feature>
<dbReference type="SFLD" id="SFLDS00003">
    <property type="entry name" value="Haloacid_Dehalogenase"/>
    <property type="match status" value="1"/>
</dbReference>
<feature type="transmembrane region" description="Helical" evidence="8">
    <location>
        <begin position="66"/>
        <end position="84"/>
    </location>
</feature>
<protein>
    <recommendedName>
        <fullName evidence="9">Cation-transporting P-type ATPase N-terminal domain-containing protein</fullName>
    </recommendedName>
</protein>
<feature type="transmembrane region" description="Helical" evidence="8">
    <location>
        <begin position="736"/>
        <end position="757"/>
    </location>
</feature>
<dbReference type="SUPFAM" id="SSF56784">
    <property type="entry name" value="HAD-like"/>
    <property type="match status" value="1"/>
</dbReference>
<dbReference type="SUPFAM" id="SSF81665">
    <property type="entry name" value="Calcium ATPase, transmembrane domain M"/>
    <property type="match status" value="1"/>
</dbReference>
<evidence type="ECO:0000256" key="5">
    <source>
        <dbReference type="ARBA" id="ARBA00022967"/>
    </source>
</evidence>
<keyword evidence="5" id="KW-1278">Translocase</keyword>
<dbReference type="InterPro" id="IPR023214">
    <property type="entry name" value="HAD_sf"/>
</dbReference>
<keyword evidence="7 8" id="KW-0472">Membrane</keyword>
<dbReference type="Pfam" id="PF00122">
    <property type="entry name" value="E1-E2_ATPase"/>
    <property type="match status" value="1"/>
</dbReference>
<feature type="transmembrane region" description="Helical" evidence="8">
    <location>
        <begin position="215"/>
        <end position="233"/>
    </location>
</feature>
<dbReference type="InterPro" id="IPR004014">
    <property type="entry name" value="ATPase_P-typ_cation-transptr_N"/>
</dbReference>
<dbReference type="Gene3D" id="1.20.1110.10">
    <property type="entry name" value="Calcium-transporting ATPase, transmembrane domain"/>
    <property type="match status" value="1"/>
</dbReference>
<proteinExistence type="predicted"/>
<evidence type="ECO:0000256" key="7">
    <source>
        <dbReference type="ARBA" id="ARBA00023136"/>
    </source>
</evidence>
<dbReference type="InterPro" id="IPR023299">
    <property type="entry name" value="ATPase_P-typ_cyto_dom_N"/>
</dbReference>
<dbReference type="SUPFAM" id="SSF81653">
    <property type="entry name" value="Calcium ATPase, transduction domain A"/>
    <property type="match status" value="1"/>
</dbReference>
<name>A0A1G1VEU3_9BACT</name>
<dbReference type="PRINTS" id="PR00119">
    <property type="entry name" value="CATATPASE"/>
</dbReference>
<dbReference type="Proteomes" id="UP000178659">
    <property type="component" value="Unassembled WGS sequence"/>
</dbReference>
<dbReference type="SFLD" id="SFLDF00027">
    <property type="entry name" value="p-type_atpase"/>
    <property type="match status" value="1"/>
</dbReference>